<organism evidence="1 2">
    <name type="scientific">Allacma fusca</name>
    <dbReference type="NCBI Taxonomy" id="39272"/>
    <lineage>
        <taxon>Eukaryota</taxon>
        <taxon>Metazoa</taxon>
        <taxon>Ecdysozoa</taxon>
        <taxon>Arthropoda</taxon>
        <taxon>Hexapoda</taxon>
        <taxon>Collembola</taxon>
        <taxon>Symphypleona</taxon>
        <taxon>Sminthuridae</taxon>
        <taxon>Allacma</taxon>
    </lineage>
</organism>
<evidence type="ECO:0000313" key="2">
    <source>
        <dbReference type="Proteomes" id="UP000708208"/>
    </source>
</evidence>
<feature type="non-terminal residue" evidence="1">
    <location>
        <position position="1"/>
    </location>
</feature>
<dbReference type="Proteomes" id="UP000708208">
    <property type="component" value="Unassembled WGS sequence"/>
</dbReference>
<proteinExistence type="predicted"/>
<dbReference type="AlphaFoldDB" id="A0A8J2PLY0"/>
<keyword evidence="2" id="KW-1185">Reference proteome</keyword>
<gene>
    <name evidence="1" type="ORF">AFUS01_LOCUS38475</name>
</gene>
<accession>A0A8J2PLY0</accession>
<sequence>MSQIWQTSFPTYKTLPWNLNEISQPKLVFYAKNFSAIAKSHNLLWKVVSWSCLHRRWKKQAVLIICNQHFKMDLGSARSKRRNKKRRVYELLKTIERDVSILVSSAATN</sequence>
<reference evidence="1" key="1">
    <citation type="submission" date="2021-06" db="EMBL/GenBank/DDBJ databases">
        <authorList>
            <person name="Hodson N. C."/>
            <person name="Mongue J. A."/>
            <person name="Jaron S. K."/>
        </authorList>
    </citation>
    <scope>NUCLEOTIDE SEQUENCE</scope>
</reference>
<comment type="caution">
    <text evidence="1">The sequence shown here is derived from an EMBL/GenBank/DDBJ whole genome shotgun (WGS) entry which is preliminary data.</text>
</comment>
<name>A0A8J2PLY0_9HEXA</name>
<dbReference type="EMBL" id="CAJVCH010547968">
    <property type="protein sequence ID" value="CAG7828554.1"/>
    <property type="molecule type" value="Genomic_DNA"/>
</dbReference>
<evidence type="ECO:0000313" key="1">
    <source>
        <dbReference type="EMBL" id="CAG7828554.1"/>
    </source>
</evidence>
<protein>
    <submittedName>
        <fullName evidence="1">Uncharacterized protein</fullName>
    </submittedName>
</protein>